<evidence type="ECO:0008006" key="3">
    <source>
        <dbReference type="Google" id="ProtNLM"/>
    </source>
</evidence>
<accession>A0A382NB94</accession>
<dbReference type="AlphaFoldDB" id="A0A382NB94"/>
<gene>
    <name evidence="2" type="ORF">METZ01_LOCUS309886</name>
</gene>
<organism evidence="2">
    <name type="scientific">marine metagenome</name>
    <dbReference type="NCBI Taxonomy" id="408172"/>
    <lineage>
        <taxon>unclassified sequences</taxon>
        <taxon>metagenomes</taxon>
        <taxon>ecological metagenomes</taxon>
    </lineage>
</organism>
<evidence type="ECO:0000313" key="2">
    <source>
        <dbReference type="EMBL" id="SVC57032.1"/>
    </source>
</evidence>
<feature type="non-terminal residue" evidence="2">
    <location>
        <position position="1"/>
    </location>
</feature>
<name>A0A382NB94_9ZZZZ</name>
<dbReference type="EMBL" id="UINC01098482">
    <property type="protein sequence ID" value="SVC57032.1"/>
    <property type="molecule type" value="Genomic_DNA"/>
</dbReference>
<dbReference type="InterPro" id="IPR016866">
    <property type="entry name" value="UCP028069"/>
</dbReference>
<proteinExistence type="predicted"/>
<evidence type="ECO:0000256" key="1">
    <source>
        <dbReference type="SAM" id="Coils"/>
    </source>
</evidence>
<dbReference type="Pfam" id="PF11932">
    <property type="entry name" value="DUF3450"/>
    <property type="match status" value="1"/>
</dbReference>
<protein>
    <recommendedName>
        <fullName evidence="3">DUF3450 family protein</fullName>
    </recommendedName>
</protein>
<feature type="non-terminal residue" evidence="2">
    <location>
        <position position="277"/>
    </location>
</feature>
<reference evidence="2" key="1">
    <citation type="submission" date="2018-05" db="EMBL/GenBank/DDBJ databases">
        <authorList>
            <person name="Lanie J.A."/>
            <person name="Ng W.-L."/>
            <person name="Kazmierczak K.M."/>
            <person name="Andrzejewski T.M."/>
            <person name="Davidsen T.M."/>
            <person name="Wayne K.J."/>
            <person name="Tettelin H."/>
            <person name="Glass J.I."/>
            <person name="Rusch D."/>
            <person name="Podicherti R."/>
            <person name="Tsui H.-C.T."/>
            <person name="Winkler M.E."/>
        </authorList>
    </citation>
    <scope>NUCLEOTIDE SEQUENCE</scope>
</reference>
<sequence length="277" mass="31065">LTREGKSQKFAHTTYSIPIRGLPAMTLLKNRFTILALACACSFASGQTTVKETRKILEEWVDAEKLISEEDSGWKTDKAVLKDLAVALQAEIEQLDANLAKSAEEAVGASRQRTELNERKLAAEKAAEELKAGLVQIERELLLSLDAFPTPMLNRLSSYKEKLTNADKRNALPLRDRLETCVAILQAAHLFNESVSLERQEFSLDDGKSREFHVIYFGMSIAYFVNESGTVSGYGIPSQRGWQWKQKDELSEEIRRGVAIRNKRALPAFLRLPIPAL</sequence>
<keyword evidence="1" id="KW-0175">Coiled coil</keyword>
<feature type="coiled-coil region" evidence="1">
    <location>
        <begin position="78"/>
        <end position="140"/>
    </location>
</feature>